<reference evidence="2" key="1">
    <citation type="submission" date="2015-11" db="EMBL/GenBank/DDBJ databases">
        <title>De novo transcriptome assembly of four potential Pierce s Disease insect vectors from Arizona vineyards.</title>
        <authorList>
            <person name="Tassone E.E."/>
        </authorList>
    </citation>
    <scope>NUCLEOTIDE SEQUENCE</scope>
</reference>
<feature type="compositionally biased region" description="Acidic residues" evidence="1">
    <location>
        <begin position="319"/>
        <end position="384"/>
    </location>
</feature>
<feature type="compositionally biased region" description="Basic residues" evidence="1">
    <location>
        <begin position="1"/>
        <end position="14"/>
    </location>
</feature>
<feature type="compositionally biased region" description="Basic and acidic residues" evidence="1">
    <location>
        <begin position="431"/>
        <end position="440"/>
    </location>
</feature>
<name>A0A1B6KLH9_9HEMI</name>
<feature type="compositionally biased region" description="Basic and acidic residues" evidence="1">
    <location>
        <begin position="198"/>
        <end position="211"/>
    </location>
</feature>
<feature type="compositionally biased region" description="Basic and acidic residues" evidence="1">
    <location>
        <begin position="15"/>
        <end position="32"/>
    </location>
</feature>
<protein>
    <submittedName>
        <fullName evidence="2">Uncharacterized protein</fullName>
    </submittedName>
</protein>
<dbReference type="EMBL" id="GEBQ01027943">
    <property type="protein sequence ID" value="JAT12034.1"/>
    <property type="molecule type" value="Transcribed_RNA"/>
</dbReference>
<feature type="region of interest" description="Disordered" evidence="1">
    <location>
        <begin position="198"/>
        <end position="478"/>
    </location>
</feature>
<accession>A0A1B6KLH9</accession>
<dbReference type="AlphaFoldDB" id="A0A1B6KLH9"/>
<feature type="compositionally biased region" description="Polar residues" evidence="1">
    <location>
        <begin position="441"/>
        <end position="469"/>
    </location>
</feature>
<gene>
    <name evidence="2" type="ORF">g.41923</name>
</gene>
<feature type="non-terminal residue" evidence="2">
    <location>
        <position position="1"/>
    </location>
</feature>
<feature type="region of interest" description="Disordered" evidence="1">
    <location>
        <begin position="1"/>
        <end position="32"/>
    </location>
</feature>
<evidence type="ECO:0000256" key="1">
    <source>
        <dbReference type="SAM" id="MobiDB-lite"/>
    </source>
</evidence>
<evidence type="ECO:0000313" key="2">
    <source>
        <dbReference type="EMBL" id="JAT12034.1"/>
    </source>
</evidence>
<sequence>QNQHNGGRHQKRNKREAPENQQKRQPKDQRFRFKREVVIHPQLKPEVVMQPMIQMAMEKETEEKRPNLRPKFHLYNQNIYHPDFIDSFLANRSRPYQEKLSQHREKRQILYLLDGKTPLLFRPPRTTPNPFIRQTNLEDYEVVQPRLGEEFRQVPGDDADSSVVDSSYQLRMAQVLSRYLRNAKIKIGQSYPIRLLSVDKPKGQQPDEDRHIRVKRKMSRFRRDRKQMTRKKKIGRRKKTKVRRAPIKKRRWYDKRQKDPKKGDGTYRGGRGRIPRQHKRPRHYKPPQNETSNYDYYDIEGNARFASEETAEDSKGAEDGEDEEEEDEDDDDEDEEDGEDEEDSDDEEDDEEYDEDDEEEDDAEEEDGDDEEDDSEADDDEDSEDKSGSKESDSKDSSGGNDTNKKQNNKTYYKKGGGRNKSSLKNQGARNNKDRVHETKQNTQGKHSEAVQQHKNINKVINSAQSSPKLNRKDSENARLAAKRFNFMSLSSSPNIRNSMPLNENQLPNRLSSVQFKSPKNNVYKHLQSIPQKRTPDVASLTNAHLVSCAGETLQNLQSKKEQSAFQSTTRDKKSALTSVARDKSETAMVFTSQSKDERRKLTSLGDEHLKKIQSLAIDPLVLTSIAKHIPELEEDDLKRESVKAKAGHEEARTGVKDRIGIKEESHTQRMETMRKARKKIVEQKIIKRADTTNDIKLHNQMSLNGQAPLSGKL</sequence>
<organism evidence="2">
    <name type="scientific">Graphocephala atropunctata</name>
    <dbReference type="NCBI Taxonomy" id="36148"/>
    <lineage>
        <taxon>Eukaryota</taxon>
        <taxon>Metazoa</taxon>
        <taxon>Ecdysozoa</taxon>
        <taxon>Arthropoda</taxon>
        <taxon>Hexapoda</taxon>
        <taxon>Insecta</taxon>
        <taxon>Pterygota</taxon>
        <taxon>Neoptera</taxon>
        <taxon>Paraneoptera</taxon>
        <taxon>Hemiptera</taxon>
        <taxon>Auchenorrhyncha</taxon>
        <taxon>Membracoidea</taxon>
        <taxon>Cicadellidae</taxon>
        <taxon>Cicadellinae</taxon>
        <taxon>Cicadellini</taxon>
        <taxon>Graphocephala</taxon>
    </lineage>
</organism>
<proteinExistence type="predicted"/>
<feature type="compositionally biased region" description="Basic residues" evidence="1">
    <location>
        <begin position="212"/>
        <end position="253"/>
    </location>
</feature>
<feature type="compositionally biased region" description="Basic residues" evidence="1">
    <location>
        <begin position="270"/>
        <end position="285"/>
    </location>
</feature>
<feature type="compositionally biased region" description="Basic and acidic residues" evidence="1">
    <location>
        <begin position="385"/>
        <end position="396"/>
    </location>
</feature>
<feature type="compositionally biased region" description="Basic and acidic residues" evidence="1">
    <location>
        <begin position="254"/>
        <end position="265"/>
    </location>
</feature>